<evidence type="ECO:0000313" key="4">
    <source>
        <dbReference type="Proteomes" id="UP000026960"/>
    </source>
</evidence>
<name>A0A0D3HI87_9ORYZ</name>
<organism evidence="3">
    <name type="scientific">Oryza barthii</name>
    <dbReference type="NCBI Taxonomy" id="65489"/>
    <lineage>
        <taxon>Eukaryota</taxon>
        <taxon>Viridiplantae</taxon>
        <taxon>Streptophyta</taxon>
        <taxon>Embryophyta</taxon>
        <taxon>Tracheophyta</taxon>
        <taxon>Spermatophyta</taxon>
        <taxon>Magnoliopsida</taxon>
        <taxon>Liliopsida</taxon>
        <taxon>Poales</taxon>
        <taxon>Poaceae</taxon>
        <taxon>BOP clade</taxon>
        <taxon>Oryzoideae</taxon>
        <taxon>Oryzeae</taxon>
        <taxon>Oryzinae</taxon>
        <taxon>Oryza</taxon>
    </lineage>
</organism>
<dbReference type="EnsemblPlants" id="OBART11G03130.1">
    <property type="protein sequence ID" value="OBART11G03130.1"/>
    <property type="gene ID" value="OBART11G03130"/>
</dbReference>
<evidence type="ECO:0000313" key="3">
    <source>
        <dbReference type="EnsemblPlants" id="OBART11G03130.1"/>
    </source>
</evidence>
<feature type="compositionally biased region" description="Acidic residues" evidence="1">
    <location>
        <begin position="61"/>
        <end position="71"/>
    </location>
</feature>
<evidence type="ECO:0000256" key="1">
    <source>
        <dbReference type="SAM" id="MobiDB-lite"/>
    </source>
</evidence>
<dbReference type="Gramene" id="OBART11G03130.1">
    <property type="protein sequence ID" value="OBART11G03130.1"/>
    <property type="gene ID" value="OBART11G03130"/>
</dbReference>
<reference evidence="3" key="2">
    <citation type="submission" date="2015-03" db="UniProtKB">
        <authorList>
            <consortium name="EnsemblPlants"/>
        </authorList>
    </citation>
    <scope>IDENTIFICATION</scope>
</reference>
<dbReference type="PANTHER" id="PTHR35701">
    <property type="entry name" value="OS11G0148400 PROTEIN"/>
    <property type="match status" value="1"/>
</dbReference>
<reference evidence="3" key="1">
    <citation type="journal article" date="2009" name="Rice">
        <title>De Novo Next Generation Sequencing of Plant Genomes.</title>
        <authorList>
            <person name="Rounsley S."/>
            <person name="Marri P.R."/>
            <person name="Yu Y."/>
            <person name="He R."/>
            <person name="Sisneros N."/>
            <person name="Goicoechea J.L."/>
            <person name="Lee S.J."/>
            <person name="Angelova A."/>
            <person name="Kudrna D."/>
            <person name="Luo M."/>
            <person name="Affourtit J."/>
            <person name="Desany B."/>
            <person name="Knight J."/>
            <person name="Niazi F."/>
            <person name="Egholm M."/>
            <person name="Wing R.A."/>
        </authorList>
    </citation>
    <scope>NUCLEOTIDE SEQUENCE [LARGE SCALE GENOMIC DNA]</scope>
    <source>
        <strain evidence="3">cv. IRGC 105608</strain>
    </source>
</reference>
<dbReference type="Proteomes" id="UP000026960">
    <property type="component" value="Chromosome 11"/>
</dbReference>
<dbReference type="InterPro" id="IPR059024">
    <property type="entry name" value="SYNRG_C"/>
</dbReference>
<accession>A0A0D3HI87</accession>
<proteinExistence type="predicted"/>
<dbReference type="PANTHER" id="PTHR35701:SF1">
    <property type="entry name" value="OS11G0148400 PROTEIN"/>
    <property type="match status" value="1"/>
</dbReference>
<dbReference type="AlphaFoldDB" id="A0A0D3HI87"/>
<feature type="domain" description="Synergin gamma C-terminal" evidence="2">
    <location>
        <begin position="398"/>
        <end position="584"/>
    </location>
</feature>
<dbReference type="Pfam" id="PF25999">
    <property type="entry name" value="SYNRG_C"/>
    <property type="match status" value="1"/>
</dbReference>
<protein>
    <recommendedName>
        <fullName evidence="2">Synergin gamma C-terminal domain-containing protein</fullName>
    </recommendedName>
</protein>
<evidence type="ECO:0000259" key="2">
    <source>
        <dbReference type="Pfam" id="PF25999"/>
    </source>
</evidence>
<feature type="region of interest" description="Disordered" evidence="1">
    <location>
        <begin position="53"/>
        <end position="136"/>
    </location>
</feature>
<keyword evidence="4" id="KW-1185">Reference proteome</keyword>
<sequence length="591" mass="65684">MDAVAFPPPPAPFLDDDLDFGDFAFADPQPAAAAAFDAFGAYDDDWGDFPRGPLPLSLFGADEEEEEEEGPAELPPTAADQRGASHASSNGSKPADLKDLIAGLYGSHPQPSSTDAAEMGTQEGRRRRRRRRMVTDSKMMAGNSRPRRLLLRRMLYRMAADKPMGILLSDQEGWSLFTSVSENLNNVQTTDHVGTRESAGQSVKAFSYFPPNNAAILDLYKESEPIDAVHIMQCSSESVQSSSDMFSNTEMNSSFGTDENHSIKSASDRILIDFYHKLREESLTVISQYKKDLKESQKNSMLSDEKNEVMTETEREIQEICKELQDSSLAKGFCKDEHPSMDVCISELLNSAKEDHLKDFDKEYHLTEIIAMALEDMSSAVKLYKHSVSILRTLEIASKEEQCDYVSAWYSMLLSCAQELQHGAMIWQESCHANVGETVISQGAHYFIALGEIYRVAQILHISMLSFKPWVLADPGMLSKMLVCWNSCVNSWTSGLGMALTMVVDSKNLHAPVAKVLLESIININDIEVPNLQSFLPSDKMACKLTLLPTSLVPGMEVIIWDADHYFVKVANLWANQISSDPPQFSVSRVA</sequence>